<name>A0A9P0JG75_ACAOB</name>
<dbReference type="Proteomes" id="UP001152888">
    <property type="component" value="Unassembled WGS sequence"/>
</dbReference>
<evidence type="ECO:0000313" key="1">
    <source>
        <dbReference type="EMBL" id="CAH1953784.1"/>
    </source>
</evidence>
<evidence type="ECO:0000313" key="2">
    <source>
        <dbReference type="Proteomes" id="UP001152888"/>
    </source>
</evidence>
<dbReference type="OrthoDB" id="73919at2759"/>
<accession>A0A9P0JG75</accession>
<comment type="caution">
    <text evidence="1">The sequence shown here is derived from an EMBL/GenBank/DDBJ whole genome shotgun (WGS) entry which is preliminary data.</text>
</comment>
<organism evidence="1 2">
    <name type="scientific">Acanthoscelides obtectus</name>
    <name type="common">Bean weevil</name>
    <name type="synonym">Bruchus obtectus</name>
    <dbReference type="NCBI Taxonomy" id="200917"/>
    <lineage>
        <taxon>Eukaryota</taxon>
        <taxon>Metazoa</taxon>
        <taxon>Ecdysozoa</taxon>
        <taxon>Arthropoda</taxon>
        <taxon>Hexapoda</taxon>
        <taxon>Insecta</taxon>
        <taxon>Pterygota</taxon>
        <taxon>Neoptera</taxon>
        <taxon>Endopterygota</taxon>
        <taxon>Coleoptera</taxon>
        <taxon>Polyphaga</taxon>
        <taxon>Cucujiformia</taxon>
        <taxon>Chrysomeloidea</taxon>
        <taxon>Chrysomelidae</taxon>
        <taxon>Bruchinae</taxon>
        <taxon>Bruchini</taxon>
        <taxon>Acanthoscelides</taxon>
    </lineage>
</organism>
<proteinExistence type="predicted"/>
<keyword evidence="2" id="KW-1185">Reference proteome</keyword>
<dbReference type="EMBL" id="CAKOFQ010006652">
    <property type="protein sequence ID" value="CAH1953784.1"/>
    <property type="molecule type" value="Genomic_DNA"/>
</dbReference>
<protein>
    <submittedName>
        <fullName evidence="1">Uncharacterized protein</fullName>
    </submittedName>
</protein>
<sequence>MNLMNMLACYRYYDSPPFFLPAITLLSNFRSIFRSGHAEKCSK</sequence>
<reference evidence="1" key="1">
    <citation type="submission" date="2022-03" db="EMBL/GenBank/DDBJ databases">
        <authorList>
            <person name="Sayadi A."/>
        </authorList>
    </citation>
    <scope>NUCLEOTIDE SEQUENCE</scope>
</reference>
<dbReference type="AlphaFoldDB" id="A0A9P0JG75"/>
<gene>
    <name evidence="1" type="ORF">ACAOBT_LOCUS223</name>
</gene>